<evidence type="ECO:0000256" key="2">
    <source>
        <dbReference type="ARBA" id="ARBA00022496"/>
    </source>
</evidence>
<dbReference type="InterPro" id="IPR023997">
    <property type="entry name" value="TonB-dep_OMP_SusC/RagA_CS"/>
</dbReference>
<dbReference type="PANTHER" id="PTHR30069:SF29">
    <property type="entry name" value="HEMOGLOBIN AND HEMOGLOBIN-HAPTOGLOBIN-BINDING PROTEIN 1-RELATED"/>
    <property type="match status" value="1"/>
</dbReference>
<keyword evidence="1 7" id="KW-0813">Transport</keyword>
<evidence type="ECO:0000256" key="8">
    <source>
        <dbReference type="RuleBase" id="RU003357"/>
    </source>
</evidence>
<keyword evidence="7" id="KW-1134">Transmembrane beta strand</keyword>
<comment type="caution">
    <text evidence="13">The sequence shown here is derived from an EMBL/GenBank/DDBJ whole genome shotgun (WGS) entry which is preliminary data.</text>
</comment>
<feature type="chain" id="PRO_5047517106" evidence="9">
    <location>
        <begin position="22"/>
        <end position="1117"/>
    </location>
</feature>
<evidence type="ECO:0000313" key="14">
    <source>
        <dbReference type="Proteomes" id="UP001500742"/>
    </source>
</evidence>
<dbReference type="InterPro" id="IPR000531">
    <property type="entry name" value="Beta-barrel_TonB"/>
</dbReference>
<keyword evidence="3 9" id="KW-0732">Signal</keyword>
<dbReference type="SUPFAM" id="SSF49464">
    <property type="entry name" value="Carboxypeptidase regulatory domain-like"/>
    <property type="match status" value="1"/>
</dbReference>
<evidence type="ECO:0000256" key="4">
    <source>
        <dbReference type="ARBA" id="ARBA00023004"/>
    </source>
</evidence>
<feature type="domain" description="Secretin/TonB short N-terminal" evidence="11">
    <location>
        <begin position="46"/>
        <end position="97"/>
    </location>
</feature>
<accession>A0ABP7QZG1</accession>
<dbReference type="InterPro" id="IPR039426">
    <property type="entry name" value="TonB-dep_rcpt-like"/>
</dbReference>
<evidence type="ECO:0000256" key="6">
    <source>
        <dbReference type="ARBA" id="ARBA00023237"/>
    </source>
</evidence>
<protein>
    <submittedName>
        <fullName evidence="13">TonB-dependent receptor</fullName>
    </submittedName>
</protein>
<dbReference type="Pfam" id="PF07660">
    <property type="entry name" value="STN"/>
    <property type="match status" value="1"/>
</dbReference>
<sequence>MKLTVILWVVAFMQVSASTYAQKTSLNVKNKPLIDVLDQITRQTNYNFIYSSDILNTAKLVSISVKDAELNDVLEKCFFNQPFTFLINGNTVIIKRKTEVVKVSVEQATPIKGTVTDDKGAPLPGASVTIKGTSKGVITNNNGEFSIDTQPGDVLVVSFIGFQTQEIKISSQTNIEIRLTTLTSGLNELVVIGYGTQKKATLTGAISSVSSDDMKGQQITRVDDALQGRAAGVAVTQNSGAPGASPSVIIRGVNSLTNSSPLYVIDGQIWDNGGYDSVNPNDIESIQVLKDASAGIYGSRSANGVILITTKKGKPGTPKLNYNFYYGSQTVANKLKLANATQYAQLRNQAVTNDGGTAPFANPSQFGTGTNWQDEIFGTAPMMSHNLSVSGGTETSNYFTSVAYLDQKGIVATDQSDYKRMNFRVNTSFQPKKYIKFGENFNYSYTRSTTFFNTNYWSSGPLNDAINLDPITPAVVTDINSQPNAAIYNNNAAYLLRNAQGLPYGISNYAPLLNPLAEVKLFDGNYNWSHSLIGDVYAELSPIKGLSIKTQIAARQAFYGTESFKPIYYLTPTNSNLAQNSQSRSSNQNLEWNWDNTATYTRLIGKHNFTVLAGTSAEQESGGSVGTTYYGEPISTYQQASFNFSLPQSQRFGSAGDNQPIKHASYFSRVTYDYDQKYLIQAGFRRDGSSKFGTDNIYGNFPSVSAGWVVTKENWFPKNTFIDYLKVRASYGVLGNELALAPFQYSPIVSGIGSYVFGPAGSQTLVTGYGPQTLANPNLQWERDKSTDLAIDMTMFQDLTITLDYYKKVSDQLLMQVPLPSYVGVSSAPYSNAGGITNEGVELQLGYNHKFGDFTLKLNGNISYNKNTVTNLNVLPFINTGDWHSANPSTIQRISVGQPLNYFYGYKVLGIFQSQAQVNAYKDASGNLLQPNAKSGDLIYASTTGAGPIGPSDRQNLGSPIPTWQYGFNFVVNYKQFDLNVFGQGVWGNKIFQQYRRLDVTAANYPIAALNAWTPGNTNTSYPRLTDSDPNGNYHVPSSFDLQSGAYLRVKTLQLGYTLPKSLTGKWDVNRVHIYIGGDNLFTVTKYNGYDPEISGGVDQGVYPKARTIRFGLDVAL</sequence>
<keyword evidence="2" id="KW-0410">Iron transport</keyword>
<keyword evidence="7" id="KW-0812">Transmembrane</keyword>
<dbReference type="InterPro" id="IPR023996">
    <property type="entry name" value="TonB-dep_OMP_SusC/RagA"/>
</dbReference>
<keyword evidence="6 7" id="KW-0998">Cell outer membrane</keyword>
<dbReference type="NCBIfam" id="TIGR04057">
    <property type="entry name" value="SusC_RagA_signa"/>
    <property type="match status" value="1"/>
</dbReference>
<dbReference type="Pfam" id="PF13715">
    <property type="entry name" value="CarbopepD_reg_2"/>
    <property type="match status" value="1"/>
</dbReference>
<organism evidence="13 14">
    <name type="scientific">Mucilaginibacter dorajii</name>
    <dbReference type="NCBI Taxonomy" id="692994"/>
    <lineage>
        <taxon>Bacteria</taxon>
        <taxon>Pseudomonadati</taxon>
        <taxon>Bacteroidota</taxon>
        <taxon>Sphingobacteriia</taxon>
        <taxon>Sphingobacteriales</taxon>
        <taxon>Sphingobacteriaceae</taxon>
        <taxon>Mucilaginibacter</taxon>
    </lineage>
</organism>
<evidence type="ECO:0000313" key="13">
    <source>
        <dbReference type="EMBL" id="GAA3990303.1"/>
    </source>
</evidence>
<dbReference type="InterPro" id="IPR008969">
    <property type="entry name" value="CarboxyPept-like_regulatory"/>
</dbReference>
<comment type="similarity">
    <text evidence="7 8">Belongs to the TonB-dependent receptor family.</text>
</comment>
<evidence type="ECO:0000256" key="9">
    <source>
        <dbReference type="SAM" id="SignalP"/>
    </source>
</evidence>
<dbReference type="PANTHER" id="PTHR30069">
    <property type="entry name" value="TONB-DEPENDENT OUTER MEMBRANE RECEPTOR"/>
    <property type="match status" value="1"/>
</dbReference>
<dbReference type="EMBL" id="BAAAZC010000031">
    <property type="protein sequence ID" value="GAA3990303.1"/>
    <property type="molecule type" value="Genomic_DNA"/>
</dbReference>
<dbReference type="Gene3D" id="2.60.40.1120">
    <property type="entry name" value="Carboxypeptidase-like, regulatory domain"/>
    <property type="match status" value="1"/>
</dbReference>
<evidence type="ECO:0000259" key="10">
    <source>
        <dbReference type="Pfam" id="PF00593"/>
    </source>
</evidence>
<keyword evidence="2" id="KW-0406">Ion transport</keyword>
<name>A0ABP7QZG1_9SPHI</name>
<dbReference type="Gene3D" id="2.170.130.10">
    <property type="entry name" value="TonB-dependent receptor, plug domain"/>
    <property type="match status" value="1"/>
</dbReference>
<dbReference type="Proteomes" id="UP001500742">
    <property type="component" value="Unassembled WGS sequence"/>
</dbReference>
<dbReference type="NCBIfam" id="TIGR04056">
    <property type="entry name" value="OMP_RagA_SusC"/>
    <property type="match status" value="1"/>
</dbReference>
<evidence type="ECO:0000256" key="3">
    <source>
        <dbReference type="ARBA" id="ARBA00022729"/>
    </source>
</evidence>
<dbReference type="InterPro" id="IPR012910">
    <property type="entry name" value="Plug_dom"/>
</dbReference>
<dbReference type="Gene3D" id="3.55.50.30">
    <property type="match status" value="1"/>
</dbReference>
<dbReference type="InterPro" id="IPR037066">
    <property type="entry name" value="Plug_dom_sf"/>
</dbReference>
<proteinExistence type="inferred from homology"/>
<evidence type="ECO:0000256" key="5">
    <source>
        <dbReference type="ARBA" id="ARBA00023136"/>
    </source>
</evidence>
<feature type="domain" description="TonB-dependent receptor plug" evidence="12">
    <location>
        <begin position="199"/>
        <end position="305"/>
    </location>
</feature>
<keyword evidence="14" id="KW-1185">Reference proteome</keyword>
<keyword evidence="8" id="KW-0798">TonB box</keyword>
<gene>
    <name evidence="13" type="ORF">GCM10022210_49830</name>
</gene>
<evidence type="ECO:0000256" key="7">
    <source>
        <dbReference type="PROSITE-ProRule" id="PRU01360"/>
    </source>
</evidence>
<dbReference type="PROSITE" id="PS52016">
    <property type="entry name" value="TONB_DEPENDENT_REC_3"/>
    <property type="match status" value="1"/>
</dbReference>
<dbReference type="Pfam" id="PF07715">
    <property type="entry name" value="Plug"/>
    <property type="match status" value="1"/>
</dbReference>
<dbReference type="RefSeq" id="WP_259086735.1">
    <property type="nucleotide sequence ID" value="NZ_BAAAZC010000031.1"/>
</dbReference>
<dbReference type="Pfam" id="PF00593">
    <property type="entry name" value="TonB_dep_Rec_b-barrel"/>
    <property type="match status" value="1"/>
</dbReference>
<keyword evidence="5 7" id="KW-0472">Membrane</keyword>
<evidence type="ECO:0000259" key="12">
    <source>
        <dbReference type="Pfam" id="PF07715"/>
    </source>
</evidence>
<evidence type="ECO:0000259" key="11">
    <source>
        <dbReference type="Pfam" id="PF07660"/>
    </source>
</evidence>
<feature type="domain" description="TonB-dependent receptor-like beta-barrel" evidence="10">
    <location>
        <begin position="521"/>
        <end position="1081"/>
    </location>
</feature>
<comment type="subcellular location">
    <subcellularLocation>
        <location evidence="7">Cell outer membrane</location>
        <topology evidence="7">Multi-pass membrane protein</topology>
    </subcellularLocation>
</comment>
<dbReference type="SUPFAM" id="SSF56935">
    <property type="entry name" value="Porins"/>
    <property type="match status" value="1"/>
</dbReference>
<dbReference type="InterPro" id="IPR011662">
    <property type="entry name" value="Secretin/TonB_short_N"/>
</dbReference>
<evidence type="ECO:0000256" key="1">
    <source>
        <dbReference type="ARBA" id="ARBA00022448"/>
    </source>
</evidence>
<keyword evidence="13" id="KW-0675">Receptor</keyword>
<keyword evidence="4" id="KW-0408">Iron</keyword>
<feature type="signal peptide" evidence="9">
    <location>
        <begin position="1"/>
        <end position="21"/>
    </location>
</feature>
<reference evidence="14" key="1">
    <citation type="journal article" date="2019" name="Int. J. Syst. Evol. Microbiol.">
        <title>The Global Catalogue of Microorganisms (GCM) 10K type strain sequencing project: providing services to taxonomists for standard genome sequencing and annotation.</title>
        <authorList>
            <consortium name="The Broad Institute Genomics Platform"/>
            <consortium name="The Broad Institute Genome Sequencing Center for Infectious Disease"/>
            <person name="Wu L."/>
            <person name="Ma J."/>
        </authorList>
    </citation>
    <scope>NUCLEOTIDE SEQUENCE [LARGE SCALE GENOMIC DNA]</scope>
    <source>
        <strain evidence="14">JCM 16601</strain>
    </source>
</reference>